<name>A0A6G4TTJ8_9ACTN</name>
<organism evidence="1 2">
    <name type="scientific">Streptomyces coryli</name>
    <dbReference type="NCBI Taxonomy" id="1128680"/>
    <lineage>
        <taxon>Bacteria</taxon>
        <taxon>Bacillati</taxon>
        <taxon>Actinomycetota</taxon>
        <taxon>Actinomycetes</taxon>
        <taxon>Kitasatosporales</taxon>
        <taxon>Streptomycetaceae</taxon>
        <taxon>Streptomyces</taxon>
    </lineage>
</organism>
<gene>
    <name evidence="1" type="ORF">G5C51_02570</name>
</gene>
<dbReference type="RefSeq" id="WP_165230775.1">
    <property type="nucleotide sequence ID" value="NZ_JAAKZV010000005.1"/>
</dbReference>
<dbReference type="EMBL" id="JAAKZV010000005">
    <property type="protein sequence ID" value="NGN62786.1"/>
    <property type="molecule type" value="Genomic_DNA"/>
</dbReference>
<sequence>MATPTAAPSRPVPVELTTRPLAQDELEIVGDLDTMVETVMCSCSAGDDQPY</sequence>
<reference evidence="1 2" key="1">
    <citation type="submission" date="2020-02" db="EMBL/GenBank/DDBJ databases">
        <title>Whole-genome analyses of novel actinobacteria.</title>
        <authorList>
            <person name="Sahin N."/>
        </authorList>
    </citation>
    <scope>NUCLEOTIDE SEQUENCE [LARGE SCALE GENOMIC DNA]</scope>
    <source>
        <strain evidence="1 2">A7024</strain>
    </source>
</reference>
<keyword evidence="2" id="KW-1185">Reference proteome</keyword>
<accession>A0A6G4TTJ8</accession>
<protein>
    <submittedName>
        <fullName evidence="1">Uncharacterized protein</fullName>
    </submittedName>
</protein>
<dbReference type="AlphaFoldDB" id="A0A6G4TTJ8"/>
<comment type="caution">
    <text evidence="1">The sequence shown here is derived from an EMBL/GenBank/DDBJ whole genome shotgun (WGS) entry which is preliminary data.</text>
</comment>
<evidence type="ECO:0000313" key="1">
    <source>
        <dbReference type="EMBL" id="NGN62786.1"/>
    </source>
</evidence>
<evidence type="ECO:0000313" key="2">
    <source>
        <dbReference type="Proteomes" id="UP000481583"/>
    </source>
</evidence>
<proteinExistence type="predicted"/>
<dbReference type="Proteomes" id="UP000481583">
    <property type="component" value="Unassembled WGS sequence"/>
</dbReference>